<dbReference type="EMBL" id="CDMY01000973">
    <property type="protein sequence ID" value="CEM38138.1"/>
    <property type="molecule type" value="Genomic_DNA"/>
</dbReference>
<dbReference type="AlphaFoldDB" id="A0A0G4H341"/>
<dbReference type="STRING" id="1169540.A0A0G4H341"/>
<sequence length="395" mass="43989">MMFGVNAVVGAVQQVIGFIVRVIQMALFFISLFLGAVWYLQESILFHPELPKGMKTPSMNPPGYRRPDEAADLGPPIANMPYDDVYTRTSDGVRINMWLIRQRYGDWKTRPTIIFFQGNAGNMGLRMPNFWRMYDYLRCNLLTLSYRGYGHSEGHPTEVGVYRDGEAALQWLLDASDVDKTKIFLFGRSLGGAIALDLAMKYPQHVRGVVVENTFTSLSDMVEVLFPFLLPLKWLVTKLQRLHMDTIHRVPHVVAPTLFIAGQADMLVPPAHMERLYAASGSRHKKICRIANGTHNETWTDPHEYFQAFRAFIHEAEAIPLPEAPPPKAPATPLNGGKGDDRAATDVSTSASSRCTAADDSNHNNSHMNMPMHSGGAVVVGEMNGPTGHDKNKVV</sequence>
<dbReference type="OMA" id="WLPEQGY"/>
<feature type="domain" description="AB hydrolase-1" evidence="3">
    <location>
        <begin position="111"/>
        <end position="222"/>
    </location>
</feature>
<protein>
    <recommendedName>
        <fullName evidence="3">AB hydrolase-1 domain-containing protein</fullName>
    </recommendedName>
</protein>
<evidence type="ECO:0000313" key="4">
    <source>
        <dbReference type="EMBL" id="CEM38138.1"/>
    </source>
</evidence>
<keyword evidence="2" id="KW-0472">Membrane</keyword>
<proteinExistence type="predicted"/>
<dbReference type="PANTHER" id="PTHR12277">
    <property type="entry name" value="ALPHA/BETA HYDROLASE DOMAIN-CONTAINING PROTEIN"/>
    <property type="match status" value="1"/>
</dbReference>
<dbReference type="PhylomeDB" id="A0A0G4H341"/>
<dbReference type="SUPFAM" id="SSF53474">
    <property type="entry name" value="alpha/beta-Hydrolases"/>
    <property type="match status" value="1"/>
</dbReference>
<dbReference type="GO" id="GO:0016020">
    <property type="term" value="C:membrane"/>
    <property type="evidence" value="ECO:0007669"/>
    <property type="project" value="TreeGrafter"/>
</dbReference>
<evidence type="ECO:0000313" key="5">
    <source>
        <dbReference type="Proteomes" id="UP000041254"/>
    </source>
</evidence>
<dbReference type="InterPro" id="IPR000073">
    <property type="entry name" value="AB_hydrolase_1"/>
</dbReference>
<keyword evidence="2" id="KW-1133">Transmembrane helix</keyword>
<evidence type="ECO:0000256" key="1">
    <source>
        <dbReference type="SAM" id="MobiDB-lite"/>
    </source>
</evidence>
<evidence type="ECO:0000256" key="2">
    <source>
        <dbReference type="SAM" id="Phobius"/>
    </source>
</evidence>
<dbReference type="PANTHER" id="PTHR12277:SF81">
    <property type="entry name" value="PROTEIN ABHD13"/>
    <property type="match status" value="1"/>
</dbReference>
<dbReference type="Proteomes" id="UP000041254">
    <property type="component" value="Unassembled WGS sequence"/>
</dbReference>
<feature type="region of interest" description="Disordered" evidence="1">
    <location>
        <begin position="321"/>
        <end position="375"/>
    </location>
</feature>
<dbReference type="Gene3D" id="3.40.50.1820">
    <property type="entry name" value="alpha/beta hydrolase"/>
    <property type="match status" value="1"/>
</dbReference>
<accession>A0A0G4H341</accession>
<feature type="compositionally biased region" description="Low complexity" evidence="1">
    <location>
        <begin position="363"/>
        <end position="374"/>
    </location>
</feature>
<keyword evidence="5" id="KW-1185">Reference proteome</keyword>
<name>A0A0G4H341_VITBC</name>
<dbReference type="Pfam" id="PF00561">
    <property type="entry name" value="Abhydrolase_1"/>
    <property type="match status" value="1"/>
</dbReference>
<dbReference type="InParanoid" id="A0A0G4H341"/>
<reference evidence="4 5" key="1">
    <citation type="submission" date="2014-11" db="EMBL/GenBank/DDBJ databases">
        <authorList>
            <person name="Zhu J."/>
            <person name="Qi W."/>
            <person name="Song R."/>
        </authorList>
    </citation>
    <scope>NUCLEOTIDE SEQUENCE [LARGE SCALE GENOMIC DNA]</scope>
</reference>
<dbReference type="VEuPathDB" id="CryptoDB:Vbra_19504"/>
<organism evidence="4 5">
    <name type="scientific">Vitrella brassicaformis (strain CCMP3155)</name>
    <dbReference type="NCBI Taxonomy" id="1169540"/>
    <lineage>
        <taxon>Eukaryota</taxon>
        <taxon>Sar</taxon>
        <taxon>Alveolata</taxon>
        <taxon>Colpodellida</taxon>
        <taxon>Vitrellaceae</taxon>
        <taxon>Vitrella</taxon>
    </lineage>
</organism>
<dbReference type="GO" id="GO:0008474">
    <property type="term" value="F:palmitoyl-(protein) hydrolase activity"/>
    <property type="evidence" value="ECO:0007669"/>
    <property type="project" value="TreeGrafter"/>
</dbReference>
<keyword evidence="2" id="KW-0812">Transmembrane</keyword>
<feature type="transmembrane region" description="Helical" evidence="2">
    <location>
        <begin position="15"/>
        <end position="40"/>
    </location>
</feature>
<gene>
    <name evidence="4" type="ORF">Vbra_19504</name>
</gene>
<dbReference type="FunCoup" id="A0A0G4H341">
    <property type="interactions" value="201"/>
</dbReference>
<evidence type="ECO:0000259" key="3">
    <source>
        <dbReference type="Pfam" id="PF00561"/>
    </source>
</evidence>
<dbReference type="OrthoDB" id="10249433at2759"/>
<feature type="compositionally biased region" description="Polar residues" evidence="1">
    <location>
        <begin position="346"/>
        <end position="355"/>
    </location>
</feature>
<dbReference type="InterPro" id="IPR029058">
    <property type="entry name" value="AB_hydrolase_fold"/>
</dbReference>